<dbReference type="AlphaFoldDB" id="A0AAD9IY08"/>
<protein>
    <submittedName>
        <fullName evidence="1">Uncharacterized protein</fullName>
    </submittedName>
</protein>
<comment type="caution">
    <text evidence="1">The sequence shown here is derived from an EMBL/GenBank/DDBJ whole genome shotgun (WGS) entry which is preliminary data.</text>
</comment>
<proteinExistence type="predicted"/>
<evidence type="ECO:0000313" key="1">
    <source>
        <dbReference type="EMBL" id="KAK2142438.1"/>
    </source>
</evidence>
<organism evidence="1 2">
    <name type="scientific">Paralvinella palmiformis</name>
    <dbReference type="NCBI Taxonomy" id="53620"/>
    <lineage>
        <taxon>Eukaryota</taxon>
        <taxon>Metazoa</taxon>
        <taxon>Spiralia</taxon>
        <taxon>Lophotrochozoa</taxon>
        <taxon>Annelida</taxon>
        <taxon>Polychaeta</taxon>
        <taxon>Sedentaria</taxon>
        <taxon>Canalipalpata</taxon>
        <taxon>Terebellida</taxon>
        <taxon>Terebelliformia</taxon>
        <taxon>Alvinellidae</taxon>
        <taxon>Paralvinella</taxon>
    </lineage>
</organism>
<name>A0AAD9IY08_9ANNE</name>
<dbReference type="EMBL" id="JAODUP010000953">
    <property type="protein sequence ID" value="KAK2142438.1"/>
    <property type="molecule type" value="Genomic_DNA"/>
</dbReference>
<dbReference type="Proteomes" id="UP001208570">
    <property type="component" value="Unassembled WGS sequence"/>
</dbReference>
<sequence>MGILLGLIIGAALLAVVLIFVKKNKSTCLGPASDYMVTSQEGEEHPNGGTYVIQNKRNSVTALMDQYEMSNIADSNYGATWRVHTPTIGQEEGTRLMTPMVTCAASTTETGGSPCRAPDVTCVLRKSPKGPHDPHVYEAPFLGRDIVQLHIGPARDG</sequence>
<evidence type="ECO:0000313" key="2">
    <source>
        <dbReference type="Proteomes" id="UP001208570"/>
    </source>
</evidence>
<gene>
    <name evidence="1" type="ORF">LSH36_953g00057</name>
</gene>
<reference evidence="1" key="1">
    <citation type="journal article" date="2023" name="Mol. Biol. Evol.">
        <title>Third-Generation Sequencing Reveals the Adaptive Role of the Epigenome in Three Deep-Sea Polychaetes.</title>
        <authorList>
            <person name="Perez M."/>
            <person name="Aroh O."/>
            <person name="Sun Y."/>
            <person name="Lan Y."/>
            <person name="Juniper S.K."/>
            <person name="Young C.R."/>
            <person name="Angers B."/>
            <person name="Qian P.Y."/>
        </authorList>
    </citation>
    <scope>NUCLEOTIDE SEQUENCE</scope>
    <source>
        <strain evidence="1">P08H-3</strain>
    </source>
</reference>
<keyword evidence="2" id="KW-1185">Reference proteome</keyword>
<accession>A0AAD9IY08</accession>